<keyword evidence="3" id="KW-0378">Hydrolase</keyword>
<accession>A0ABQ3MV57</accession>
<organism evidence="3 4">
    <name type="scientific">Lentzea cavernae</name>
    <dbReference type="NCBI Taxonomy" id="2020703"/>
    <lineage>
        <taxon>Bacteria</taxon>
        <taxon>Bacillati</taxon>
        <taxon>Actinomycetota</taxon>
        <taxon>Actinomycetes</taxon>
        <taxon>Pseudonocardiales</taxon>
        <taxon>Pseudonocardiaceae</taxon>
        <taxon>Lentzea</taxon>
    </lineage>
</organism>
<name>A0ABQ3MV57_9PSEU</name>
<dbReference type="PANTHER" id="PTHR43884:SF12">
    <property type="entry name" value="ISOVALERYL-COA DEHYDROGENASE, MITOCHONDRIAL-RELATED"/>
    <property type="match status" value="1"/>
</dbReference>
<dbReference type="Gene3D" id="1.10.540.10">
    <property type="entry name" value="Acyl-CoA dehydrogenase/oxidase, N-terminal domain"/>
    <property type="match status" value="1"/>
</dbReference>
<dbReference type="InterPro" id="IPR046373">
    <property type="entry name" value="Acyl-CoA_Oxase/DH_mid-dom_sf"/>
</dbReference>
<keyword evidence="1" id="KW-0560">Oxidoreductase</keyword>
<feature type="domain" description="Acyl-CoA dehydrogenase C-terminal" evidence="2">
    <location>
        <begin position="239"/>
        <end position="356"/>
    </location>
</feature>
<evidence type="ECO:0000259" key="2">
    <source>
        <dbReference type="Pfam" id="PF08028"/>
    </source>
</evidence>
<dbReference type="InterPro" id="IPR009100">
    <property type="entry name" value="AcylCoA_DH/oxidase_NM_dom_sf"/>
</dbReference>
<dbReference type="InterPro" id="IPR013107">
    <property type="entry name" value="Acyl-CoA_DH_C"/>
</dbReference>
<dbReference type="SUPFAM" id="SSF56645">
    <property type="entry name" value="Acyl-CoA dehydrogenase NM domain-like"/>
    <property type="match status" value="1"/>
</dbReference>
<gene>
    <name evidence="3" type="ORF">GCM10017774_87490</name>
</gene>
<dbReference type="SUPFAM" id="SSF47203">
    <property type="entry name" value="Acyl-CoA dehydrogenase C-terminal domain-like"/>
    <property type="match status" value="1"/>
</dbReference>
<dbReference type="Proteomes" id="UP000605568">
    <property type="component" value="Unassembled WGS sequence"/>
</dbReference>
<proteinExistence type="predicted"/>
<evidence type="ECO:0000256" key="1">
    <source>
        <dbReference type="ARBA" id="ARBA00023002"/>
    </source>
</evidence>
<evidence type="ECO:0000313" key="4">
    <source>
        <dbReference type="Proteomes" id="UP000605568"/>
    </source>
</evidence>
<keyword evidence="4" id="KW-1185">Reference proteome</keyword>
<dbReference type="Gene3D" id="2.40.110.10">
    <property type="entry name" value="Butyryl-CoA Dehydrogenase, subunit A, domain 2"/>
    <property type="match status" value="1"/>
</dbReference>
<dbReference type="PANTHER" id="PTHR43884">
    <property type="entry name" value="ACYL-COA DEHYDROGENASE"/>
    <property type="match status" value="1"/>
</dbReference>
<dbReference type="PIRSF" id="PIRSF016578">
    <property type="entry name" value="HsaA"/>
    <property type="match status" value="1"/>
</dbReference>
<dbReference type="Gene3D" id="1.20.140.10">
    <property type="entry name" value="Butyryl-CoA Dehydrogenase, subunit A, domain 3"/>
    <property type="match status" value="1"/>
</dbReference>
<dbReference type="InterPro" id="IPR036250">
    <property type="entry name" value="AcylCo_DH-like_C"/>
</dbReference>
<dbReference type="RefSeq" id="WP_191305336.1">
    <property type="nucleotide sequence ID" value="NZ_BNAR01000026.1"/>
</dbReference>
<dbReference type="GO" id="GO:0016787">
    <property type="term" value="F:hydrolase activity"/>
    <property type="evidence" value="ECO:0007669"/>
    <property type="project" value="UniProtKB-KW"/>
</dbReference>
<evidence type="ECO:0000313" key="3">
    <source>
        <dbReference type="EMBL" id="GHH61465.1"/>
    </source>
</evidence>
<protein>
    <submittedName>
        <fullName evidence="3">Hydrolase</fullName>
    </submittedName>
</protein>
<dbReference type="Pfam" id="PF08028">
    <property type="entry name" value="Acyl-CoA_dh_2"/>
    <property type="match status" value="1"/>
</dbReference>
<comment type="caution">
    <text evidence="3">The sequence shown here is derived from an EMBL/GenBank/DDBJ whole genome shotgun (WGS) entry which is preliminary data.</text>
</comment>
<dbReference type="InterPro" id="IPR037069">
    <property type="entry name" value="AcylCoA_DH/ox_N_sf"/>
</dbReference>
<dbReference type="EMBL" id="BNAR01000026">
    <property type="protein sequence ID" value="GHH61465.1"/>
    <property type="molecule type" value="Genomic_DNA"/>
</dbReference>
<reference evidence="4" key="1">
    <citation type="journal article" date="2019" name="Int. J. Syst. Evol. Microbiol.">
        <title>The Global Catalogue of Microorganisms (GCM) 10K type strain sequencing project: providing services to taxonomists for standard genome sequencing and annotation.</title>
        <authorList>
            <consortium name="The Broad Institute Genomics Platform"/>
            <consortium name="The Broad Institute Genome Sequencing Center for Infectious Disease"/>
            <person name="Wu L."/>
            <person name="Ma J."/>
        </authorList>
    </citation>
    <scope>NUCLEOTIDE SEQUENCE [LARGE SCALE GENOMIC DNA]</scope>
    <source>
        <strain evidence="4">CGMCC 4.7367</strain>
    </source>
</reference>
<sequence>MSAGTDPASKPDTGLVPVAEKVRLLAAEHAAAADRDRRLAPEVVGALREAGFARHFVAAGLGGSQGSFTELSRAVQIVGEACASTAWCASLAALSSRFAAHLPAEGHQEIWGESADTFVVTGQPPMGKASVVDGGHRLSGRWTYVSGADFAEWALLCGVVAGDGEPQARFFALPRKSFTVLETWDSVGMKATSSHSVVVDDVFVPQHLSYDRTDMLTGRNSWSDVASHNVPFQAVGGLTFIVPAIGAAQGALNACVTALTGKKLSTSAGIDLVRASAQIESARLLVEQNTAVLDDRAFTPELMARNERNAAYSADTLVEAVGALVRAAGTSGLSEKGALQRFWRDVVGAASHVALRFETASARTYPAALLGT</sequence>